<reference evidence="2" key="2">
    <citation type="submission" date="2015-01" db="EMBL/GenBank/DDBJ databases">
        <title>Evolutionary Origins and Diversification of the Mycorrhizal Mutualists.</title>
        <authorList>
            <consortium name="DOE Joint Genome Institute"/>
            <consortium name="Mycorrhizal Genomics Consortium"/>
            <person name="Kohler A."/>
            <person name="Kuo A."/>
            <person name="Nagy L.G."/>
            <person name="Floudas D."/>
            <person name="Copeland A."/>
            <person name="Barry K.W."/>
            <person name="Cichocki N."/>
            <person name="Veneault-Fourrey C."/>
            <person name="LaButti K."/>
            <person name="Lindquist E.A."/>
            <person name="Lipzen A."/>
            <person name="Lundell T."/>
            <person name="Morin E."/>
            <person name="Murat C."/>
            <person name="Riley R."/>
            <person name="Ohm R."/>
            <person name="Sun H."/>
            <person name="Tunlid A."/>
            <person name="Henrissat B."/>
            <person name="Grigoriev I.V."/>
            <person name="Hibbett D.S."/>
            <person name="Martin F."/>
        </authorList>
    </citation>
    <scope>NUCLEOTIDE SEQUENCE [LARGE SCALE GENOMIC DNA]</scope>
    <source>
        <strain evidence="2">UH-Slu-Lm8-n1</strain>
    </source>
</reference>
<reference evidence="1 2" key="1">
    <citation type="submission" date="2014-04" db="EMBL/GenBank/DDBJ databases">
        <authorList>
            <consortium name="DOE Joint Genome Institute"/>
            <person name="Kuo A."/>
            <person name="Ruytinx J."/>
            <person name="Rineau F."/>
            <person name="Colpaert J."/>
            <person name="Kohler A."/>
            <person name="Nagy L.G."/>
            <person name="Floudas D."/>
            <person name="Copeland A."/>
            <person name="Barry K.W."/>
            <person name="Cichocki N."/>
            <person name="Veneault-Fourrey C."/>
            <person name="LaButti K."/>
            <person name="Lindquist E.A."/>
            <person name="Lipzen A."/>
            <person name="Lundell T."/>
            <person name="Morin E."/>
            <person name="Murat C."/>
            <person name="Sun H."/>
            <person name="Tunlid A."/>
            <person name="Henrissat B."/>
            <person name="Grigoriev I.V."/>
            <person name="Hibbett D.S."/>
            <person name="Martin F."/>
            <person name="Nordberg H.P."/>
            <person name="Cantor M.N."/>
            <person name="Hua S.X."/>
        </authorList>
    </citation>
    <scope>NUCLEOTIDE SEQUENCE [LARGE SCALE GENOMIC DNA]</scope>
    <source>
        <strain evidence="1 2">UH-Slu-Lm8-n1</strain>
    </source>
</reference>
<dbReference type="AlphaFoldDB" id="A0A0D0B3I1"/>
<keyword evidence="2" id="KW-1185">Reference proteome</keyword>
<proteinExistence type="predicted"/>
<sequence>MVHYYFMIFVYSTQFQSHYLATSNTEYTLHTILAYSKWNEAFDFPCHFLLFNGLYTPLVSFHSILLF</sequence>
<evidence type="ECO:0000313" key="2">
    <source>
        <dbReference type="Proteomes" id="UP000054485"/>
    </source>
</evidence>
<dbReference type="InParanoid" id="A0A0D0B3I1"/>
<dbReference type="Proteomes" id="UP000054485">
    <property type="component" value="Unassembled WGS sequence"/>
</dbReference>
<evidence type="ECO:0000313" key="1">
    <source>
        <dbReference type="EMBL" id="KIK41017.1"/>
    </source>
</evidence>
<organism evidence="1 2">
    <name type="scientific">Suillus luteus UH-Slu-Lm8-n1</name>
    <dbReference type="NCBI Taxonomy" id="930992"/>
    <lineage>
        <taxon>Eukaryota</taxon>
        <taxon>Fungi</taxon>
        <taxon>Dikarya</taxon>
        <taxon>Basidiomycota</taxon>
        <taxon>Agaricomycotina</taxon>
        <taxon>Agaricomycetes</taxon>
        <taxon>Agaricomycetidae</taxon>
        <taxon>Boletales</taxon>
        <taxon>Suillineae</taxon>
        <taxon>Suillaceae</taxon>
        <taxon>Suillus</taxon>
    </lineage>
</organism>
<gene>
    <name evidence="1" type="ORF">CY34DRAFT_236299</name>
</gene>
<dbReference type="EMBL" id="KN835282">
    <property type="protein sequence ID" value="KIK41017.1"/>
    <property type="molecule type" value="Genomic_DNA"/>
</dbReference>
<accession>A0A0D0B3I1</accession>
<protein>
    <submittedName>
        <fullName evidence="1">Uncharacterized protein</fullName>
    </submittedName>
</protein>
<name>A0A0D0B3I1_9AGAM</name>
<dbReference type="HOGENOM" id="CLU_2814115_0_0_1"/>